<protein>
    <submittedName>
        <fullName evidence="1">Transposase</fullName>
    </submittedName>
</protein>
<evidence type="ECO:0000313" key="1">
    <source>
        <dbReference type="EMBL" id="AYD49056.1"/>
    </source>
</evidence>
<dbReference type="NCBIfam" id="NF033819">
    <property type="entry name" value="IS66_TnpB"/>
    <property type="match status" value="1"/>
</dbReference>
<dbReference type="KEGG" id="ark:D6B99_16395"/>
<keyword evidence="2" id="KW-1185">Reference proteome</keyword>
<reference evidence="1 2" key="1">
    <citation type="submission" date="2018-09" db="EMBL/GenBank/DDBJ databases">
        <title>Arachidicoccus sp. nov., a bacterium isolated from soil.</title>
        <authorList>
            <person name="Weon H.-Y."/>
            <person name="Kwon S.-W."/>
            <person name="Lee S.A."/>
        </authorList>
    </citation>
    <scope>NUCLEOTIDE SEQUENCE [LARGE SCALE GENOMIC DNA]</scope>
    <source>
        <strain evidence="1 2">KIS59-12</strain>
    </source>
</reference>
<gene>
    <name evidence="1" type="ORF">D6B99_16395</name>
</gene>
<dbReference type="Pfam" id="PF05717">
    <property type="entry name" value="TnpB_IS66"/>
    <property type="match status" value="1"/>
</dbReference>
<dbReference type="Proteomes" id="UP000266118">
    <property type="component" value="Chromosome"/>
</dbReference>
<dbReference type="EMBL" id="CP032489">
    <property type="protein sequence ID" value="AYD49056.1"/>
    <property type="molecule type" value="Genomic_DNA"/>
</dbReference>
<sequence>MFSLGSSDRYLLYLQPCDMRKSFDALSGIVSGELKRSAIGGEVFIFLNKRRTHIKMLHWENGGFVLYYKRLEKGTFTPPVLEQDGTISWSDLVLMIEGIQVQKSIRKQRFSLKENNIFS</sequence>
<dbReference type="InterPro" id="IPR008878">
    <property type="entry name" value="Transposase_IS66_Orf2"/>
</dbReference>
<name>A0A386HUI0_9BACT</name>
<proteinExistence type="predicted"/>
<dbReference type="AlphaFoldDB" id="A0A386HUI0"/>
<dbReference type="OrthoDB" id="4956084at2"/>
<evidence type="ECO:0000313" key="2">
    <source>
        <dbReference type="Proteomes" id="UP000266118"/>
    </source>
</evidence>
<organism evidence="1 2">
    <name type="scientific">Arachidicoccus soli</name>
    <dbReference type="NCBI Taxonomy" id="2341117"/>
    <lineage>
        <taxon>Bacteria</taxon>
        <taxon>Pseudomonadati</taxon>
        <taxon>Bacteroidota</taxon>
        <taxon>Chitinophagia</taxon>
        <taxon>Chitinophagales</taxon>
        <taxon>Chitinophagaceae</taxon>
        <taxon>Arachidicoccus</taxon>
    </lineage>
</organism>
<dbReference type="PANTHER" id="PTHR36455:SF1">
    <property type="entry name" value="BLR8292 PROTEIN"/>
    <property type="match status" value="1"/>
</dbReference>
<dbReference type="RefSeq" id="WP_119990406.1">
    <property type="nucleotide sequence ID" value="NZ_CP032489.1"/>
</dbReference>
<accession>A0A386HUI0</accession>
<dbReference type="PANTHER" id="PTHR36455">
    <property type="match status" value="1"/>
</dbReference>